<dbReference type="RefSeq" id="YP_010110259.1">
    <property type="nucleotide sequence ID" value="NC_055869.1"/>
</dbReference>
<reference evidence="2 3" key="1">
    <citation type="submission" date="2020-07" db="EMBL/GenBank/DDBJ databases">
        <title>Taxonomic proposal: Crassvirales, a new order of highly abundant and diverse bacterial viruses.</title>
        <authorList>
            <person name="Shkoporov A.N."/>
            <person name="Stockdale S.R."/>
            <person name="Guerin E."/>
            <person name="Ross R.P."/>
            <person name="Hill C."/>
        </authorList>
    </citation>
    <scope>NUCLEOTIDE SEQUENCE [LARGE SCALE GENOMIC DNA]</scope>
</reference>
<dbReference type="GeneID" id="65128556"/>
<evidence type="ECO:0000256" key="1">
    <source>
        <dbReference type="SAM" id="Coils"/>
    </source>
</evidence>
<dbReference type="KEGG" id="vg:65128556"/>
<sequence>MITEYKVIKPFGCAEVDDVFSYNKENENFIMSSEKTTDNTYSAKSMVISAKVIDNYTKAGLLSPTKEDKIDNNSDKVKKLYTEIKRLQNKYNQRNKVVEEKYEAGKMPTCQKVEHDTVYFNLMKVLNKFESIINE</sequence>
<keyword evidence="1" id="KW-0175">Coiled coil</keyword>
<evidence type="ECO:0000313" key="2">
    <source>
        <dbReference type="EMBL" id="QOR58101.1"/>
    </source>
</evidence>
<dbReference type="Proteomes" id="UP000594086">
    <property type="component" value="Segment"/>
</dbReference>
<name>A0A7M1RW42_9CAUD</name>
<keyword evidence="3" id="KW-1185">Reference proteome</keyword>
<accession>A0A7M1RW42</accession>
<dbReference type="EMBL" id="MT774376">
    <property type="protein sequence ID" value="QOR58101.1"/>
    <property type="molecule type" value="Genomic_DNA"/>
</dbReference>
<evidence type="ECO:0000313" key="3">
    <source>
        <dbReference type="Proteomes" id="UP000594086"/>
    </source>
</evidence>
<feature type="coiled-coil region" evidence="1">
    <location>
        <begin position="70"/>
        <end position="97"/>
    </location>
</feature>
<organism evidence="2 3">
    <name type="scientific">uncultured phage cr55_1</name>
    <dbReference type="NCBI Taxonomy" id="2772060"/>
    <lineage>
        <taxon>Viruses</taxon>
        <taxon>Duplodnaviria</taxon>
        <taxon>Heunggongvirae</taxon>
        <taxon>Uroviricota</taxon>
        <taxon>Caudoviricetes</taxon>
        <taxon>Crassvirales</taxon>
        <taxon>Suoliviridae</taxon>
        <taxon>Boorivirinae</taxon>
        <taxon>Culoivirus</taxon>
        <taxon>Culoivirus intestinalis</taxon>
    </lineage>
</organism>
<proteinExistence type="predicted"/>
<protein>
    <submittedName>
        <fullName evidence="2">Capsid protein</fullName>
    </submittedName>
</protein>
<dbReference type="InterPro" id="IPR055823">
    <property type="entry name" value="DUF7399"/>
</dbReference>
<dbReference type="Pfam" id="PF24132">
    <property type="entry name" value="DUF7399"/>
    <property type="match status" value="1"/>
</dbReference>